<dbReference type="AlphaFoldDB" id="A0AAV4QM91"/>
<organism evidence="1 2">
    <name type="scientific">Caerostris darwini</name>
    <dbReference type="NCBI Taxonomy" id="1538125"/>
    <lineage>
        <taxon>Eukaryota</taxon>
        <taxon>Metazoa</taxon>
        <taxon>Ecdysozoa</taxon>
        <taxon>Arthropoda</taxon>
        <taxon>Chelicerata</taxon>
        <taxon>Arachnida</taxon>
        <taxon>Araneae</taxon>
        <taxon>Araneomorphae</taxon>
        <taxon>Entelegynae</taxon>
        <taxon>Araneoidea</taxon>
        <taxon>Araneidae</taxon>
        <taxon>Caerostris</taxon>
    </lineage>
</organism>
<protein>
    <recommendedName>
        <fullName evidence="3">Secreted protein</fullName>
    </recommendedName>
</protein>
<name>A0AAV4QM91_9ARAC</name>
<dbReference type="Proteomes" id="UP001054837">
    <property type="component" value="Unassembled WGS sequence"/>
</dbReference>
<sequence length="125" mass="14094">MRLRTLGLLRHAWGPWALVEAIWFLLSFEGPLLMLSSARKKQGGASPHNVTFIYISAHQKYLSSETLARVIYRTEVTQHERIQRGNGELLTSLLPVRFPSPAPAVFIVYLVRFCGCLSVIKGDNI</sequence>
<gene>
    <name evidence="1" type="ORF">CDAR_15191</name>
</gene>
<keyword evidence="2" id="KW-1185">Reference proteome</keyword>
<evidence type="ECO:0008006" key="3">
    <source>
        <dbReference type="Google" id="ProtNLM"/>
    </source>
</evidence>
<dbReference type="EMBL" id="BPLQ01004589">
    <property type="protein sequence ID" value="GIY09206.1"/>
    <property type="molecule type" value="Genomic_DNA"/>
</dbReference>
<accession>A0AAV4QM91</accession>
<evidence type="ECO:0000313" key="2">
    <source>
        <dbReference type="Proteomes" id="UP001054837"/>
    </source>
</evidence>
<proteinExistence type="predicted"/>
<comment type="caution">
    <text evidence="1">The sequence shown here is derived from an EMBL/GenBank/DDBJ whole genome shotgun (WGS) entry which is preliminary data.</text>
</comment>
<reference evidence="1 2" key="1">
    <citation type="submission" date="2021-06" db="EMBL/GenBank/DDBJ databases">
        <title>Caerostris darwini draft genome.</title>
        <authorList>
            <person name="Kono N."/>
            <person name="Arakawa K."/>
        </authorList>
    </citation>
    <scope>NUCLEOTIDE SEQUENCE [LARGE SCALE GENOMIC DNA]</scope>
</reference>
<evidence type="ECO:0000313" key="1">
    <source>
        <dbReference type="EMBL" id="GIY09206.1"/>
    </source>
</evidence>